<reference evidence="3" key="2">
    <citation type="submission" date="2015-01" db="EMBL/GenBank/DDBJ databases">
        <title>Evolutionary Origins and Diversification of the Mycorrhizal Mutualists.</title>
        <authorList>
            <consortium name="DOE Joint Genome Institute"/>
            <consortium name="Mycorrhizal Genomics Consortium"/>
            <person name="Kohler A."/>
            <person name="Kuo A."/>
            <person name="Nagy L.G."/>
            <person name="Floudas D."/>
            <person name="Copeland A."/>
            <person name="Barry K.W."/>
            <person name="Cichocki N."/>
            <person name="Veneault-Fourrey C."/>
            <person name="LaButti K."/>
            <person name="Lindquist E.A."/>
            <person name="Lipzen A."/>
            <person name="Lundell T."/>
            <person name="Morin E."/>
            <person name="Murat C."/>
            <person name="Riley R."/>
            <person name="Ohm R."/>
            <person name="Sun H."/>
            <person name="Tunlid A."/>
            <person name="Henrissat B."/>
            <person name="Grigoriev I.V."/>
            <person name="Hibbett D.S."/>
            <person name="Martin F."/>
        </authorList>
    </citation>
    <scope>NUCLEOTIDE SEQUENCE [LARGE SCALE GENOMIC DNA]</scope>
    <source>
        <strain evidence="3">h7</strain>
    </source>
</reference>
<dbReference type="EMBL" id="KN831768">
    <property type="protein sequence ID" value="KIM49235.1"/>
    <property type="molecule type" value="Genomic_DNA"/>
</dbReference>
<evidence type="ECO:0000313" key="3">
    <source>
        <dbReference type="Proteomes" id="UP000053424"/>
    </source>
</evidence>
<evidence type="ECO:0000313" key="2">
    <source>
        <dbReference type="EMBL" id="KIM49235.1"/>
    </source>
</evidence>
<dbReference type="Pfam" id="PF13455">
    <property type="entry name" value="MUG113"/>
    <property type="match status" value="1"/>
</dbReference>
<dbReference type="HOGENOM" id="CLU_020641_1_0_1"/>
<dbReference type="AlphaFoldDB" id="A0A0C3CKK3"/>
<dbReference type="PANTHER" id="PTHR28094">
    <property type="entry name" value="MEIOTICALLY UP-REGULATED GENE 113 PROTEIN"/>
    <property type="match status" value="1"/>
</dbReference>
<evidence type="ECO:0008006" key="4">
    <source>
        <dbReference type="Google" id="ProtNLM"/>
    </source>
</evidence>
<dbReference type="Proteomes" id="UP000053424">
    <property type="component" value="Unassembled WGS sequence"/>
</dbReference>
<evidence type="ECO:0000256" key="1">
    <source>
        <dbReference type="SAM" id="MobiDB-lite"/>
    </source>
</evidence>
<feature type="compositionally biased region" description="Polar residues" evidence="1">
    <location>
        <begin position="388"/>
        <end position="398"/>
    </location>
</feature>
<dbReference type="InterPro" id="IPR053006">
    <property type="entry name" value="Meiosis_regulatory"/>
</dbReference>
<name>A0A0C3CKK3_HEBCY</name>
<protein>
    <recommendedName>
        <fullName evidence="4">DUF1766-domain-containing protein</fullName>
    </recommendedName>
</protein>
<feature type="compositionally biased region" description="Low complexity" evidence="1">
    <location>
        <begin position="164"/>
        <end position="181"/>
    </location>
</feature>
<gene>
    <name evidence="2" type="ORF">M413DRAFT_438405</name>
</gene>
<keyword evidence="3" id="KW-1185">Reference proteome</keyword>
<dbReference type="STRING" id="686832.A0A0C3CKK3"/>
<dbReference type="PANTHER" id="PTHR28094:SF1">
    <property type="entry name" value="MEIOTICALLY UP-REGULATED GENE 113 PROTEIN"/>
    <property type="match status" value="1"/>
</dbReference>
<sequence>MAPDSTSTTLKGKAKKLLFKLVSLETDKPSLPSPKTNQLDAAFNSLSISTTPPSNSSFVGGFNPGYSAIPGPYAPNQAPIASSAVPPHFSSSAPTLPRPIQMAMPSPDFPQSLTMQMALRPPVDSYLESARPHSNPIFPSAAKPDSFTSTPARPSHGTPASLASPMKSNKSESSSTLSTPSRKAGQEQCSGVTKAGKRCTRMVKTTAFDPDDNDSSSNPRFCHQHSKELLGPSGYYARKTGEWVKFDDWIPPYLQQETQVSLRVEMERARSQSDVPGYIYTFEIRETQTETIKLKVGRAVNIVKRIDEWGKQCGSKEQVLRGFFPGTVVPDEDGNDGSLMKGRLKAGEKGAWCHRLERLVHLELADLACSTAYLDPSWPNVERPPESKANSSQGSNRSVPCPDCSSIHKEIFEFQRWKKGKNKGKEWEHLVKPVVERWGRFVELYV</sequence>
<proteinExistence type="predicted"/>
<reference evidence="2 3" key="1">
    <citation type="submission" date="2014-04" db="EMBL/GenBank/DDBJ databases">
        <authorList>
            <consortium name="DOE Joint Genome Institute"/>
            <person name="Kuo A."/>
            <person name="Gay G."/>
            <person name="Dore J."/>
            <person name="Kohler A."/>
            <person name="Nagy L.G."/>
            <person name="Floudas D."/>
            <person name="Copeland A."/>
            <person name="Barry K.W."/>
            <person name="Cichocki N."/>
            <person name="Veneault-Fourrey C."/>
            <person name="LaButti K."/>
            <person name="Lindquist E.A."/>
            <person name="Lipzen A."/>
            <person name="Lundell T."/>
            <person name="Morin E."/>
            <person name="Murat C."/>
            <person name="Sun H."/>
            <person name="Tunlid A."/>
            <person name="Henrissat B."/>
            <person name="Grigoriev I.V."/>
            <person name="Hibbett D.S."/>
            <person name="Martin F."/>
            <person name="Nordberg H.P."/>
            <person name="Cantor M.N."/>
            <person name="Hua S.X."/>
        </authorList>
    </citation>
    <scope>NUCLEOTIDE SEQUENCE [LARGE SCALE GENOMIC DNA]</scope>
    <source>
        <strain evidence="3">h7</strain>
    </source>
</reference>
<feature type="region of interest" description="Disordered" evidence="1">
    <location>
        <begin position="380"/>
        <end position="401"/>
    </location>
</feature>
<feature type="region of interest" description="Disordered" evidence="1">
    <location>
        <begin position="126"/>
        <end position="196"/>
    </location>
</feature>
<dbReference type="OrthoDB" id="2417614at2759"/>
<organism evidence="2 3">
    <name type="scientific">Hebeloma cylindrosporum</name>
    <dbReference type="NCBI Taxonomy" id="76867"/>
    <lineage>
        <taxon>Eukaryota</taxon>
        <taxon>Fungi</taxon>
        <taxon>Dikarya</taxon>
        <taxon>Basidiomycota</taxon>
        <taxon>Agaricomycotina</taxon>
        <taxon>Agaricomycetes</taxon>
        <taxon>Agaricomycetidae</taxon>
        <taxon>Agaricales</taxon>
        <taxon>Agaricineae</taxon>
        <taxon>Hymenogastraceae</taxon>
        <taxon>Hebeloma</taxon>
    </lineage>
</organism>
<accession>A0A0C3CKK3</accession>